<evidence type="ECO:0000313" key="2">
    <source>
        <dbReference type="Proteomes" id="UP000805649"/>
    </source>
</evidence>
<reference evidence="1 2" key="1">
    <citation type="journal article" date="2020" name="Phytopathology">
        <title>Genome Sequence Resources of Colletotrichum truncatum, C. plurivorum, C. musicola, and C. sojae: Four Species Pathogenic to Soybean (Glycine max).</title>
        <authorList>
            <person name="Rogerio F."/>
            <person name="Boufleur T.R."/>
            <person name="Ciampi-Guillardi M."/>
            <person name="Sukno S.A."/>
            <person name="Thon M.R."/>
            <person name="Massola Junior N.S."/>
            <person name="Baroncelli R."/>
        </authorList>
    </citation>
    <scope>NUCLEOTIDE SEQUENCE [LARGE SCALE GENOMIC DNA]</scope>
    <source>
        <strain evidence="1 2">CMES1059</strain>
    </source>
</reference>
<gene>
    <name evidence="1" type="ORF">CTRU02_213399</name>
</gene>
<organism evidence="1 2">
    <name type="scientific">Colletotrichum truncatum</name>
    <name type="common">Anthracnose fungus</name>
    <name type="synonym">Colletotrichum capsici</name>
    <dbReference type="NCBI Taxonomy" id="5467"/>
    <lineage>
        <taxon>Eukaryota</taxon>
        <taxon>Fungi</taxon>
        <taxon>Dikarya</taxon>
        <taxon>Ascomycota</taxon>
        <taxon>Pezizomycotina</taxon>
        <taxon>Sordariomycetes</taxon>
        <taxon>Hypocreomycetidae</taxon>
        <taxon>Glomerellales</taxon>
        <taxon>Glomerellaceae</taxon>
        <taxon>Colletotrichum</taxon>
        <taxon>Colletotrichum truncatum species complex</taxon>
    </lineage>
</organism>
<evidence type="ECO:0000313" key="1">
    <source>
        <dbReference type="EMBL" id="KAL0932446.1"/>
    </source>
</evidence>
<proteinExistence type="predicted"/>
<dbReference type="Proteomes" id="UP000805649">
    <property type="component" value="Unassembled WGS sequence"/>
</dbReference>
<dbReference type="EMBL" id="VUJX02000009">
    <property type="protein sequence ID" value="KAL0932446.1"/>
    <property type="molecule type" value="Genomic_DNA"/>
</dbReference>
<comment type="caution">
    <text evidence="1">The sequence shown here is derived from an EMBL/GenBank/DDBJ whole genome shotgun (WGS) entry which is preliminary data.</text>
</comment>
<keyword evidence="1" id="KW-0808">Transferase</keyword>
<name>A0ACC3YKL2_COLTU</name>
<keyword evidence="2" id="KW-1185">Reference proteome</keyword>
<accession>A0ACC3YKL2</accession>
<protein>
    <submittedName>
        <fullName evidence="1">Glycosyl transferase</fullName>
    </submittedName>
</protein>
<sequence>MMAFSISPLLVAILTVFHFGPVAAATGDINLCGQSDHWNSTEVPYSFNNNAWGNDSSGYQCMAVHDGGRSFDVTYKWTGEASLVKGFPYLKAHPARLPVQLWNVSRLQFTANWRTYVSGKENASPEEQARAFDEISLHSNVAVDMFLSDDITNSTGLNAPFEIMIWPWWVPTVKPLGWADSTPDKDVVTIDGTPFSLYHGWNDGGQHVFSWLSRKNLTKTDADYSPLLKYIWKKGLLSGALYLGQLELGTEIKHAGAEVRFEVNNYNLSIVRQGDPEDVVTKTTSTRLSTSSSASTSTTTAALTTVPSEMLVSATTTSTPTSTNAASPTGLMDLMPWPLALAAIIYNH</sequence>